<keyword evidence="2" id="KW-1185">Reference proteome</keyword>
<dbReference type="Proteomes" id="UP000182569">
    <property type="component" value="Chromosome"/>
</dbReference>
<accession>A0A1J0GMT7</accession>
<dbReference type="Gene3D" id="3.40.50.2000">
    <property type="entry name" value="Glycogen Phosphorylase B"/>
    <property type="match status" value="1"/>
</dbReference>
<sequence length="167" mass="18613">MIKILHYALGLPPVNTGGLAKQPENIMVRQVANGNEVSLVYPGNISIDRELKIIKNKSFNNIKVYEINNPISATLLSGEHDPKVSLKHMGFNIYTDFLKTIEVNIIHIHTLVNLDEEFISAANKMDIKIIFTAHDYFEICPKVKTIGSGVKTCTECGNGEKCVICNR</sequence>
<proteinExistence type="predicted"/>
<gene>
    <name evidence="1" type="ORF">A7L45_20210</name>
</gene>
<reference evidence="2" key="1">
    <citation type="journal article" date="2016" name="Front. Microbiol.">
        <title>Complete Genome Sequence of Clostridium estertheticum DSM 8809, a Microbe Identified in Spoiled Vacuum Packed Beef.</title>
        <authorList>
            <person name="Yu Z."/>
            <person name="Gunn L."/>
            <person name="Brennan E."/>
            <person name="Reid R."/>
            <person name="Wall P.G."/>
            <person name="Gaora O.P."/>
            <person name="Hurley D."/>
            <person name="Bolton D."/>
            <person name="Fanning S."/>
        </authorList>
    </citation>
    <scope>NUCLEOTIDE SEQUENCE [LARGE SCALE GENOMIC DNA]</scope>
    <source>
        <strain evidence="2">DSM 8809</strain>
    </source>
</reference>
<name>A0A1J0GMT7_9CLOT</name>
<dbReference type="RefSeq" id="WP_071614506.1">
    <property type="nucleotide sequence ID" value="NZ_CP015756.1"/>
</dbReference>
<dbReference type="OrthoDB" id="9815550at2"/>
<evidence type="ECO:0000313" key="2">
    <source>
        <dbReference type="Proteomes" id="UP000182569"/>
    </source>
</evidence>
<dbReference type="AlphaFoldDB" id="A0A1J0GMT7"/>
<evidence type="ECO:0008006" key="3">
    <source>
        <dbReference type="Google" id="ProtNLM"/>
    </source>
</evidence>
<dbReference type="STRING" id="1552.A7L45_20210"/>
<evidence type="ECO:0000313" key="1">
    <source>
        <dbReference type="EMBL" id="APC42214.1"/>
    </source>
</evidence>
<dbReference type="KEGG" id="ceu:A7L45_20210"/>
<organism evidence="1 2">
    <name type="scientific">Clostridium estertheticum subsp. estertheticum</name>
    <dbReference type="NCBI Taxonomy" id="1552"/>
    <lineage>
        <taxon>Bacteria</taxon>
        <taxon>Bacillati</taxon>
        <taxon>Bacillota</taxon>
        <taxon>Clostridia</taxon>
        <taxon>Eubacteriales</taxon>
        <taxon>Clostridiaceae</taxon>
        <taxon>Clostridium</taxon>
    </lineage>
</organism>
<protein>
    <recommendedName>
        <fullName evidence="3">Glycosyltransferase subfamily 4-like N-terminal domain-containing protein</fullName>
    </recommendedName>
</protein>
<dbReference type="SUPFAM" id="SSF53756">
    <property type="entry name" value="UDP-Glycosyltransferase/glycogen phosphorylase"/>
    <property type="match status" value="1"/>
</dbReference>
<dbReference type="EMBL" id="CP015756">
    <property type="protein sequence ID" value="APC42214.1"/>
    <property type="molecule type" value="Genomic_DNA"/>
</dbReference>